<dbReference type="InterPro" id="IPR024510">
    <property type="entry name" value="DUF2589"/>
</dbReference>
<evidence type="ECO:0000256" key="1">
    <source>
        <dbReference type="SAM" id="MobiDB-lite"/>
    </source>
</evidence>
<dbReference type="Proteomes" id="UP000305675">
    <property type="component" value="Unassembled WGS sequence"/>
</dbReference>
<evidence type="ECO:0000313" key="2">
    <source>
        <dbReference type="EMBL" id="TKB52819.1"/>
    </source>
</evidence>
<sequence>MSDLVKMSDQFQGLPMENLIGGPLSAACDSQITLARATSDFIETVGFETNATTKKKEVRMVNFAFSKPEEVVKPDGSVEVQKRDYEVKVPFISIVSVPTLQVDNVDVSFNMEVKSSFSETSKKDMKASLEAEATYNAGLFKVRAKVQGSVASSKETQRKSDNSAKYAVRVTAKQSGTPEGLSRVLDILQQSIAPTPADSPAAAPSGS</sequence>
<gene>
    <name evidence="2" type="ORF">FCL42_16050</name>
</gene>
<organism evidence="2 3">
    <name type="scientific">Ferrimonas aestuarii</name>
    <dbReference type="NCBI Taxonomy" id="2569539"/>
    <lineage>
        <taxon>Bacteria</taxon>
        <taxon>Pseudomonadati</taxon>
        <taxon>Pseudomonadota</taxon>
        <taxon>Gammaproteobacteria</taxon>
        <taxon>Alteromonadales</taxon>
        <taxon>Ferrimonadaceae</taxon>
        <taxon>Ferrimonas</taxon>
    </lineage>
</organism>
<keyword evidence="3" id="KW-1185">Reference proteome</keyword>
<reference evidence="2 3" key="1">
    <citation type="submission" date="2019-04" db="EMBL/GenBank/DDBJ databases">
        <authorList>
            <person name="Hwang J.C."/>
        </authorList>
    </citation>
    <scope>NUCLEOTIDE SEQUENCE [LARGE SCALE GENOMIC DNA]</scope>
    <source>
        <strain evidence="2 3">IMCC35002</strain>
    </source>
</reference>
<accession>A0A4U1BLG2</accession>
<dbReference type="RefSeq" id="WP_136864442.1">
    <property type="nucleotide sequence ID" value="NZ_SWCJ01000014.1"/>
</dbReference>
<proteinExistence type="predicted"/>
<comment type="caution">
    <text evidence="2">The sequence shown here is derived from an EMBL/GenBank/DDBJ whole genome shotgun (WGS) entry which is preliminary data.</text>
</comment>
<protein>
    <submittedName>
        <fullName evidence="2">DUF2589 domain-containing protein</fullName>
    </submittedName>
</protein>
<name>A0A4U1BLG2_9GAMM</name>
<evidence type="ECO:0000313" key="3">
    <source>
        <dbReference type="Proteomes" id="UP000305675"/>
    </source>
</evidence>
<dbReference type="EMBL" id="SWCJ01000014">
    <property type="protein sequence ID" value="TKB52819.1"/>
    <property type="molecule type" value="Genomic_DNA"/>
</dbReference>
<dbReference type="AlphaFoldDB" id="A0A4U1BLG2"/>
<dbReference type="Pfam" id="PF11655">
    <property type="entry name" value="DUF2589"/>
    <property type="match status" value="1"/>
</dbReference>
<dbReference type="PROSITE" id="PS51257">
    <property type="entry name" value="PROKAR_LIPOPROTEIN"/>
    <property type="match status" value="1"/>
</dbReference>
<feature type="region of interest" description="Disordered" evidence="1">
    <location>
        <begin position="150"/>
        <end position="178"/>
    </location>
</feature>
<dbReference type="OrthoDB" id="1043330at2"/>